<dbReference type="GO" id="GO:0016192">
    <property type="term" value="P:vesicle-mediated transport"/>
    <property type="evidence" value="ECO:0007669"/>
    <property type="project" value="InterPro"/>
</dbReference>
<dbReference type="AlphaFoldDB" id="A0A8S1Y675"/>
<evidence type="ECO:0000313" key="3">
    <source>
        <dbReference type="EMBL" id="CAD8208823.1"/>
    </source>
</evidence>
<dbReference type="GO" id="GO:0030131">
    <property type="term" value="C:clathrin adaptor complex"/>
    <property type="evidence" value="ECO:0007669"/>
    <property type="project" value="InterPro"/>
</dbReference>
<sequence length="318" mass="36057">MEGKPEDYSDQQGGQSTVYENNYDTSSQIQSQIQQSQIQQVSQKIDLLELDDNQPQQQQQQQPQIQTQIQTQIPTQSIQNIRIPFAEVLTANTPGSQTQVQGLSIETAFQKNGDKIVLDLKITNKTQDKTFSDFGIKFNKNPFKLQPDTIEIQCQPVFPGQTQIAQSLINTNGPAFEEPPQMPYKIQVALKTNLDVFYFFIPMSLSVLFSSTASITQQKFIELSQAQNIARKQEVLQIQIDPQRMKERLERNYFFLIGVRKDERGVELLSYAASLVNGMPLLVNVIHTPTAINLQLQVPHPTLMPLLYQAIGFILTLN</sequence>
<protein>
    <recommendedName>
        <fullName evidence="2">Beta-adaptin appendage C-terminal subdomain domain-containing protein</fullName>
    </recommendedName>
</protein>
<dbReference type="Proteomes" id="UP000689195">
    <property type="component" value="Unassembled WGS sequence"/>
</dbReference>
<name>A0A8S1Y675_9CILI</name>
<evidence type="ECO:0000313" key="4">
    <source>
        <dbReference type="Proteomes" id="UP000689195"/>
    </source>
</evidence>
<feature type="domain" description="Beta-adaptin appendage C-terminal subdomain" evidence="2">
    <location>
        <begin position="211"/>
        <end position="315"/>
    </location>
</feature>
<dbReference type="EMBL" id="CAJJDO010000152">
    <property type="protein sequence ID" value="CAD8208823.1"/>
    <property type="molecule type" value="Genomic_DNA"/>
</dbReference>
<reference evidence="3" key="1">
    <citation type="submission" date="2021-01" db="EMBL/GenBank/DDBJ databases">
        <authorList>
            <consortium name="Genoscope - CEA"/>
            <person name="William W."/>
        </authorList>
    </citation>
    <scope>NUCLEOTIDE SEQUENCE</scope>
</reference>
<evidence type="ECO:0000259" key="2">
    <source>
        <dbReference type="Pfam" id="PF09066"/>
    </source>
</evidence>
<keyword evidence="4" id="KW-1185">Reference proteome</keyword>
<dbReference type="FunFam" id="2.60.40.1150:FF:000002">
    <property type="entry name" value="Beta-adaptin-like protein C"/>
    <property type="match status" value="1"/>
</dbReference>
<comment type="caution">
    <text evidence="3">The sequence shown here is derived from an EMBL/GenBank/DDBJ whole genome shotgun (WGS) entry which is preliminary data.</text>
</comment>
<organism evidence="3 4">
    <name type="scientific">Paramecium pentaurelia</name>
    <dbReference type="NCBI Taxonomy" id="43138"/>
    <lineage>
        <taxon>Eukaryota</taxon>
        <taxon>Sar</taxon>
        <taxon>Alveolata</taxon>
        <taxon>Ciliophora</taxon>
        <taxon>Intramacronucleata</taxon>
        <taxon>Oligohymenophorea</taxon>
        <taxon>Peniculida</taxon>
        <taxon>Parameciidae</taxon>
        <taxon>Paramecium</taxon>
    </lineage>
</organism>
<dbReference type="GO" id="GO:0006886">
    <property type="term" value="P:intracellular protein transport"/>
    <property type="evidence" value="ECO:0007669"/>
    <property type="project" value="InterPro"/>
</dbReference>
<dbReference type="OrthoDB" id="10254310at2759"/>
<accession>A0A8S1Y675</accession>
<gene>
    <name evidence="3" type="ORF">PPENT_87.1.T1520051</name>
</gene>
<feature type="region of interest" description="Disordered" evidence="1">
    <location>
        <begin position="1"/>
        <end position="32"/>
    </location>
</feature>
<dbReference type="Pfam" id="PF09066">
    <property type="entry name" value="B2-adapt-app_C"/>
    <property type="match status" value="1"/>
</dbReference>
<dbReference type="InterPro" id="IPR015151">
    <property type="entry name" value="B-adaptin_app_sub_C"/>
</dbReference>
<feature type="compositionally biased region" description="Polar residues" evidence="1">
    <location>
        <begin position="10"/>
        <end position="25"/>
    </location>
</feature>
<evidence type="ECO:0000256" key="1">
    <source>
        <dbReference type="SAM" id="MobiDB-lite"/>
    </source>
</evidence>
<proteinExistence type="predicted"/>